<accession>A0ACC2B5T0</accession>
<keyword evidence="2" id="KW-1185">Reference proteome</keyword>
<name>A0ACC2B5T0_DIPCM</name>
<sequence>MCQQSCHSRLSMGRRTYPEGSQDVPLEARKKTATFIKGSNVMIALRQTIPDVRQSVNMKYVKLGYHYLIKHLMLFLLVCLLFLIFAEIGNLGSAREVMVQLWKHLQFNLLYVMLCSGATAFFIALYIMSRPNSIYILDFACFEPNPDRKCSYELLEYFARRAGVYSEENIAFQKKVFLRSGLGEETYLPPFAYHEPQVQPSMQQARIESEEVMFGVLDELFLKTGLTPKDVGILIVNCSCFTPTPSLTSMIVNRYKMRSNICSFNLSGMGCSASMIAIDLAKDMLRSHSNSYAIVLSTENITLNWYCGNKKSMLLSNCLFRVGGAAILLTNKRSERRRAKYELIHCVRTHRAPDDKSFQSVIQEEDEDGVVGVSLSKHLMEVAGDALKTNMTTLGPLVLPISEQLRFLLNLISRKVFHSARKPYIPDFKLAFDHFLLHAGGRGVLDELQKNLKLSDFLMEPSRTTLHRFGNTSSSCLWYELAYVEAKERVKKGDRLFQVGIGSGFKCNSVVWKALRTVKQPSRSPWLECIHKYPGNISTNITDTSSKNQLIYKTVEGKLFDCRKGRELSDDEVLSITKDDPTEEQKSNNLVLP</sequence>
<evidence type="ECO:0000313" key="2">
    <source>
        <dbReference type="Proteomes" id="UP001162992"/>
    </source>
</evidence>
<gene>
    <name evidence="1" type="ORF">O6H91_17G037600</name>
</gene>
<proteinExistence type="predicted"/>
<dbReference type="Proteomes" id="UP001162992">
    <property type="component" value="Chromosome 17"/>
</dbReference>
<organism evidence="1 2">
    <name type="scientific">Diphasiastrum complanatum</name>
    <name type="common">Issler's clubmoss</name>
    <name type="synonym">Lycopodium complanatum</name>
    <dbReference type="NCBI Taxonomy" id="34168"/>
    <lineage>
        <taxon>Eukaryota</taxon>
        <taxon>Viridiplantae</taxon>
        <taxon>Streptophyta</taxon>
        <taxon>Embryophyta</taxon>
        <taxon>Tracheophyta</taxon>
        <taxon>Lycopodiopsida</taxon>
        <taxon>Lycopodiales</taxon>
        <taxon>Lycopodiaceae</taxon>
        <taxon>Lycopodioideae</taxon>
        <taxon>Diphasiastrum</taxon>
    </lineage>
</organism>
<reference evidence="2" key="1">
    <citation type="journal article" date="2024" name="Proc. Natl. Acad. Sci. U.S.A.">
        <title>Extraordinary preservation of gene collinearity over three hundred million years revealed in homosporous lycophytes.</title>
        <authorList>
            <person name="Li C."/>
            <person name="Wickell D."/>
            <person name="Kuo L.Y."/>
            <person name="Chen X."/>
            <person name="Nie B."/>
            <person name="Liao X."/>
            <person name="Peng D."/>
            <person name="Ji J."/>
            <person name="Jenkins J."/>
            <person name="Williams M."/>
            <person name="Shu S."/>
            <person name="Plott C."/>
            <person name="Barry K."/>
            <person name="Rajasekar S."/>
            <person name="Grimwood J."/>
            <person name="Han X."/>
            <person name="Sun S."/>
            <person name="Hou Z."/>
            <person name="He W."/>
            <person name="Dai G."/>
            <person name="Sun C."/>
            <person name="Schmutz J."/>
            <person name="Leebens-Mack J.H."/>
            <person name="Li F.W."/>
            <person name="Wang L."/>
        </authorList>
    </citation>
    <scope>NUCLEOTIDE SEQUENCE [LARGE SCALE GENOMIC DNA]</scope>
    <source>
        <strain evidence="2">cv. PW_Plant_1</strain>
    </source>
</reference>
<comment type="caution">
    <text evidence="1">The sequence shown here is derived from an EMBL/GenBank/DDBJ whole genome shotgun (WGS) entry which is preliminary data.</text>
</comment>
<protein>
    <submittedName>
        <fullName evidence="1">Uncharacterized protein</fullName>
    </submittedName>
</protein>
<evidence type="ECO:0000313" key="1">
    <source>
        <dbReference type="EMBL" id="KAJ7525133.1"/>
    </source>
</evidence>
<dbReference type="EMBL" id="CM055108">
    <property type="protein sequence ID" value="KAJ7525133.1"/>
    <property type="molecule type" value="Genomic_DNA"/>
</dbReference>